<proteinExistence type="predicted"/>
<dbReference type="GO" id="GO:0006402">
    <property type="term" value="P:mRNA catabolic process"/>
    <property type="evidence" value="ECO:0007669"/>
    <property type="project" value="TreeGrafter"/>
</dbReference>
<dbReference type="OrthoDB" id="9793906at2"/>
<keyword evidence="2" id="KW-1185">Reference proteome</keyword>
<dbReference type="PANTHER" id="PTHR33988:SF3">
    <property type="entry name" value="ENDORIBONUCLEASE TOXIN CHPB-RELATED"/>
    <property type="match status" value="1"/>
</dbReference>
<evidence type="ECO:0000313" key="2">
    <source>
        <dbReference type="Proteomes" id="UP000294614"/>
    </source>
</evidence>
<dbReference type="RefSeq" id="WP_132874231.1">
    <property type="nucleotide sequence ID" value="NZ_SMGG01000006.1"/>
</dbReference>
<dbReference type="EMBL" id="SMGG01000006">
    <property type="protein sequence ID" value="TCK59319.1"/>
    <property type="molecule type" value="Genomic_DNA"/>
</dbReference>
<organism evidence="1 2">
    <name type="scientific">Seleniivibrio woodruffii</name>
    <dbReference type="NCBI Taxonomy" id="1078050"/>
    <lineage>
        <taxon>Bacteria</taxon>
        <taxon>Pseudomonadati</taxon>
        <taxon>Deferribacterota</taxon>
        <taxon>Deferribacteres</taxon>
        <taxon>Deferribacterales</taxon>
        <taxon>Geovibrionaceae</taxon>
        <taxon>Seleniivibrio</taxon>
    </lineage>
</organism>
<dbReference type="InterPro" id="IPR011067">
    <property type="entry name" value="Plasmid_toxin/cell-grow_inhib"/>
</dbReference>
<dbReference type="SUPFAM" id="SSF50118">
    <property type="entry name" value="Cell growth inhibitor/plasmid maintenance toxic component"/>
    <property type="match status" value="1"/>
</dbReference>
<accession>A0A4R1K893</accession>
<dbReference type="GO" id="GO:0004521">
    <property type="term" value="F:RNA endonuclease activity"/>
    <property type="evidence" value="ECO:0007669"/>
    <property type="project" value="TreeGrafter"/>
</dbReference>
<dbReference type="Gene3D" id="2.30.30.110">
    <property type="match status" value="1"/>
</dbReference>
<gene>
    <name evidence="1" type="ORF">C8D98_2252</name>
</gene>
<dbReference type="InterPro" id="IPR003477">
    <property type="entry name" value="PemK-like"/>
</dbReference>
<dbReference type="PANTHER" id="PTHR33988">
    <property type="entry name" value="ENDORIBONUCLEASE MAZF-RELATED"/>
    <property type="match status" value="1"/>
</dbReference>
<reference evidence="1 2" key="1">
    <citation type="submission" date="2019-03" db="EMBL/GenBank/DDBJ databases">
        <title>Genomic Encyclopedia of Type Strains, Phase IV (KMG-IV): sequencing the most valuable type-strain genomes for metagenomic binning, comparative biology and taxonomic classification.</title>
        <authorList>
            <person name="Goeker M."/>
        </authorList>
    </citation>
    <scope>NUCLEOTIDE SEQUENCE [LARGE SCALE GENOMIC DNA]</scope>
    <source>
        <strain evidence="1 2">DSM 24984</strain>
    </source>
</reference>
<dbReference type="NCBIfam" id="NF007386">
    <property type="entry name" value="PRK09907.1"/>
    <property type="match status" value="1"/>
</dbReference>
<dbReference type="AlphaFoldDB" id="A0A4R1K893"/>
<dbReference type="Proteomes" id="UP000294614">
    <property type="component" value="Unassembled WGS sequence"/>
</dbReference>
<dbReference type="Pfam" id="PF02452">
    <property type="entry name" value="PemK_toxin"/>
    <property type="match status" value="1"/>
</dbReference>
<comment type="caution">
    <text evidence="1">The sequence shown here is derived from an EMBL/GenBank/DDBJ whole genome shotgun (WGS) entry which is preliminary data.</text>
</comment>
<name>A0A4R1K893_9BACT</name>
<dbReference type="GO" id="GO:0003677">
    <property type="term" value="F:DNA binding"/>
    <property type="evidence" value="ECO:0007669"/>
    <property type="project" value="InterPro"/>
</dbReference>
<protein>
    <submittedName>
        <fullName evidence="1">mRNA interferase MazF</fullName>
    </submittedName>
</protein>
<dbReference type="GO" id="GO:0016075">
    <property type="term" value="P:rRNA catabolic process"/>
    <property type="evidence" value="ECO:0007669"/>
    <property type="project" value="TreeGrafter"/>
</dbReference>
<evidence type="ECO:0000313" key="1">
    <source>
        <dbReference type="EMBL" id="TCK59319.1"/>
    </source>
</evidence>
<sequence length="113" mass="12450">MVKGYVPAKGDIVWLDFNPQSGHEQKGHRPAIVVSGEEYNRKTGLALMCPVTSRVKGYVFEVSINHDGINGVVLSDQVKSLDWKVRNASFIAKADDKELEAVLRNISVILLGD</sequence>